<comment type="subunit">
    <text evidence="5 6">The basal body constitutes a major portion of the flagellar organelle and consists of four rings (L,P,S, and M) mounted on a central rod. The rod consists of about 26 subunits of FlgG in the distal portion, and FlgB, FlgC and FlgF are thought to build up the proximal portion of the rod with about 6 subunits each.</text>
</comment>
<dbReference type="GO" id="GO:0071978">
    <property type="term" value="P:bacterial-type flagellum-dependent swarming motility"/>
    <property type="evidence" value="ECO:0007669"/>
    <property type="project" value="TreeGrafter"/>
</dbReference>
<dbReference type="PANTHER" id="PTHR30435">
    <property type="entry name" value="FLAGELLAR PROTEIN"/>
    <property type="match status" value="1"/>
</dbReference>
<dbReference type="GO" id="GO:0030694">
    <property type="term" value="C:bacterial-type flagellum basal body, rod"/>
    <property type="evidence" value="ECO:0007669"/>
    <property type="project" value="UniProtKB-UniRule"/>
</dbReference>
<keyword evidence="9" id="KW-0966">Cell projection</keyword>
<keyword evidence="10" id="KW-1185">Reference proteome</keyword>
<evidence type="ECO:0000313" key="10">
    <source>
        <dbReference type="Proteomes" id="UP000184268"/>
    </source>
</evidence>
<feature type="domain" description="Flagellar basal body rod protein N-terminal" evidence="7">
    <location>
        <begin position="9"/>
        <end position="32"/>
    </location>
</feature>
<sequence>MSFSEIYTIAGSAMNAQSQRLNTVASNLANVDAAASSEETAYRALKPVFQTIYQQTQTGGVSANVNMAGVVQSDAALEKRYEPDHPMADDTGYVFYSNVNSVQEMADMMAATRAFETSTDVMARVSSMQQNLLKLGGM</sequence>
<evidence type="ECO:0000256" key="5">
    <source>
        <dbReference type="ARBA" id="ARBA00025933"/>
    </source>
</evidence>
<evidence type="ECO:0000256" key="1">
    <source>
        <dbReference type="ARBA" id="ARBA00004117"/>
    </source>
</evidence>
<dbReference type="InterPro" id="IPR001444">
    <property type="entry name" value="Flag_bb_rod_N"/>
</dbReference>
<protein>
    <recommendedName>
        <fullName evidence="3 6">Flagellar basal-body rod protein FlgC</fullName>
    </recommendedName>
</protein>
<organism evidence="9 10">
    <name type="scientific">Ferrimonas marina</name>
    <dbReference type="NCBI Taxonomy" id="299255"/>
    <lineage>
        <taxon>Bacteria</taxon>
        <taxon>Pseudomonadati</taxon>
        <taxon>Pseudomonadota</taxon>
        <taxon>Gammaproteobacteria</taxon>
        <taxon>Alteromonadales</taxon>
        <taxon>Ferrimonadaceae</taxon>
        <taxon>Ferrimonas</taxon>
    </lineage>
</organism>
<evidence type="ECO:0000256" key="6">
    <source>
        <dbReference type="RuleBase" id="RU362062"/>
    </source>
</evidence>
<evidence type="ECO:0000259" key="7">
    <source>
        <dbReference type="Pfam" id="PF00460"/>
    </source>
</evidence>
<evidence type="ECO:0000256" key="2">
    <source>
        <dbReference type="ARBA" id="ARBA00009677"/>
    </source>
</evidence>
<dbReference type="InterPro" id="IPR010930">
    <property type="entry name" value="Flg_bb/hook_C_dom"/>
</dbReference>
<evidence type="ECO:0000256" key="4">
    <source>
        <dbReference type="ARBA" id="ARBA00023143"/>
    </source>
</evidence>
<reference evidence="10" key="1">
    <citation type="submission" date="2016-11" db="EMBL/GenBank/DDBJ databases">
        <authorList>
            <person name="Varghese N."/>
            <person name="Submissions S."/>
        </authorList>
    </citation>
    <scope>NUCLEOTIDE SEQUENCE [LARGE SCALE GENOMIC DNA]</scope>
    <source>
        <strain evidence="10">DSM 16917</strain>
    </source>
</reference>
<dbReference type="Pfam" id="PF00460">
    <property type="entry name" value="Flg_bb_rod"/>
    <property type="match status" value="1"/>
</dbReference>
<dbReference type="OrthoDB" id="9794148at2"/>
<keyword evidence="9" id="KW-0282">Flagellum</keyword>
<dbReference type="EMBL" id="FQXG01000002">
    <property type="protein sequence ID" value="SHH19636.1"/>
    <property type="molecule type" value="Genomic_DNA"/>
</dbReference>
<comment type="subcellular location">
    <subcellularLocation>
        <location evidence="1 6">Bacterial flagellum basal body</location>
    </subcellularLocation>
</comment>
<evidence type="ECO:0000256" key="3">
    <source>
        <dbReference type="ARBA" id="ARBA00017941"/>
    </source>
</evidence>
<dbReference type="RefSeq" id="WP_067657875.1">
    <property type="nucleotide sequence ID" value="NZ_FQXG01000002.1"/>
</dbReference>
<dbReference type="AlphaFoldDB" id="A0A1M5R0K2"/>
<accession>A0A1M5R0K2</accession>
<dbReference type="Proteomes" id="UP000184268">
    <property type="component" value="Unassembled WGS sequence"/>
</dbReference>
<proteinExistence type="inferred from homology"/>
<comment type="similarity">
    <text evidence="2">Belongs to the flagella basal body rod proteins family.</text>
</comment>
<dbReference type="InterPro" id="IPR006299">
    <property type="entry name" value="FlgC"/>
</dbReference>
<evidence type="ECO:0000313" key="9">
    <source>
        <dbReference type="EMBL" id="SHH19636.1"/>
    </source>
</evidence>
<dbReference type="NCBIfam" id="TIGR01395">
    <property type="entry name" value="FlgC"/>
    <property type="match status" value="1"/>
</dbReference>
<dbReference type="Pfam" id="PF06429">
    <property type="entry name" value="Flg_bbr_C"/>
    <property type="match status" value="1"/>
</dbReference>
<gene>
    <name evidence="9" type="ORF">SAMN02745129_1432</name>
</gene>
<keyword evidence="9" id="KW-0969">Cilium</keyword>
<keyword evidence="4 6" id="KW-0975">Bacterial flagellum</keyword>
<evidence type="ECO:0000259" key="8">
    <source>
        <dbReference type="Pfam" id="PF06429"/>
    </source>
</evidence>
<dbReference type="STRING" id="299255.SAMN02745129_1432"/>
<name>A0A1M5R0K2_9GAMM</name>
<dbReference type="PANTHER" id="PTHR30435:SF29">
    <property type="entry name" value="FLAGELLAR BASAL-BODY ROD PROTEIN FLGC"/>
    <property type="match status" value="1"/>
</dbReference>
<feature type="domain" description="Flagellar basal-body/hook protein C-terminal" evidence="8">
    <location>
        <begin position="92"/>
        <end position="135"/>
    </location>
</feature>